<dbReference type="Pfam" id="PF24570">
    <property type="entry name" value="BACK_BPM_SPOP"/>
    <property type="match status" value="1"/>
</dbReference>
<dbReference type="PANTHER" id="PTHR26379:SF187">
    <property type="entry name" value="OS07G0655300 PROTEIN"/>
    <property type="match status" value="1"/>
</dbReference>
<protein>
    <recommendedName>
        <fullName evidence="7">MATH domain-containing protein</fullName>
    </recommendedName>
</protein>
<name>A0A9Q0C106_9POAL</name>
<dbReference type="InterPro" id="IPR008974">
    <property type="entry name" value="TRAF-like"/>
</dbReference>
<comment type="pathway">
    <text evidence="1">Protein modification; protein ubiquitination.</text>
</comment>
<evidence type="ECO:0000256" key="1">
    <source>
        <dbReference type="ARBA" id="ARBA00004906"/>
    </source>
</evidence>
<dbReference type="CDD" id="cd00121">
    <property type="entry name" value="MATH"/>
    <property type="match status" value="1"/>
</dbReference>
<evidence type="ECO:0008006" key="7">
    <source>
        <dbReference type="Google" id="ProtNLM"/>
    </source>
</evidence>
<dbReference type="Pfam" id="PF22486">
    <property type="entry name" value="MATH_2"/>
    <property type="match status" value="1"/>
</dbReference>
<dbReference type="EMBL" id="JAMQYH010000005">
    <property type="protein sequence ID" value="KAJ1685054.1"/>
    <property type="molecule type" value="Genomic_DNA"/>
</dbReference>
<dbReference type="PANTHER" id="PTHR26379">
    <property type="entry name" value="BTB/POZ AND MATH DOMAIN-CONTAINING PROTEIN 1"/>
    <property type="match status" value="1"/>
</dbReference>
<dbReference type="InterPro" id="IPR056423">
    <property type="entry name" value="BACK_BPM_SPOP"/>
</dbReference>
<evidence type="ECO:0000313" key="5">
    <source>
        <dbReference type="EMBL" id="KAJ1685054.1"/>
    </source>
</evidence>
<feature type="domain" description="MATH" evidence="3">
    <location>
        <begin position="24"/>
        <end position="139"/>
    </location>
</feature>
<dbReference type="Gene3D" id="2.60.210.10">
    <property type="entry name" value="Apoptosis, Tumor Necrosis Factor Receptor Associated Protein 2, Chain A"/>
    <property type="match status" value="1"/>
</dbReference>
<comment type="caution">
    <text evidence="5">The sequence shown here is derived from an EMBL/GenBank/DDBJ whole genome shotgun (WGS) entry which is preliminary data.</text>
</comment>
<dbReference type="Proteomes" id="UP001151287">
    <property type="component" value="Unassembled WGS sequence"/>
</dbReference>
<dbReference type="GO" id="GO:0016567">
    <property type="term" value="P:protein ubiquitination"/>
    <property type="evidence" value="ECO:0007669"/>
    <property type="project" value="InterPro"/>
</dbReference>
<dbReference type="SUPFAM" id="SSF49599">
    <property type="entry name" value="TRAF domain-like"/>
    <property type="match status" value="1"/>
</dbReference>
<gene>
    <name evidence="5" type="ORF">LUZ63_016444</name>
</gene>
<dbReference type="InterPro" id="IPR045005">
    <property type="entry name" value="BPM1-6"/>
</dbReference>
<proteinExistence type="inferred from homology"/>
<evidence type="ECO:0000259" key="3">
    <source>
        <dbReference type="Pfam" id="PF22486"/>
    </source>
</evidence>
<evidence type="ECO:0000256" key="2">
    <source>
        <dbReference type="ARBA" id="ARBA00010846"/>
    </source>
</evidence>
<organism evidence="5 6">
    <name type="scientific">Rhynchospora breviuscula</name>
    <dbReference type="NCBI Taxonomy" id="2022672"/>
    <lineage>
        <taxon>Eukaryota</taxon>
        <taxon>Viridiplantae</taxon>
        <taxon>Streptophyta</taxon>
        <taxon>Embryophyta</taxon>
        <taxon>Tracheophyta</taxon>
        <taxon>Spermatophyta</taxon>
        <taxon>Magnoliopsida</taxon>
        <taxon>Liliopsida</taxon>
        <taxon>Poales</taxon>
        <taxon>Cyperaceae</taxon>
        <taxon>Cyperoideae</taxon>
        <taxon>Rhynchosporeae</taxon>
        <taxon>Rhynchospora</taxon>
    </lineage>
</organism>
<feature type="domain" description="BPM/SPOP BACK" evidence="4">
    <location>
        <begin position="189"/>
        <end position="242"/>
    </location>
</feature>
<evidence type="ECO:0000259" key="4">
    <source>
        <dbReference type="Pfam" id="PF24570"/>
    </source>
</evidence>
<accession>A0A9Q0C106</accession>
<comment type="similarity">
    <text evidence="2">Belongs to the Tdpoz family.</text>
</comment>
<dbReference type="OrthoDB" id="682365at2759"/>
<evidence type="ECO:0000313" key="6">
    <source>
        <dbReference type="Proteomes" id="UP001151287"/>
    </source>
</evidence>
<dbReference type="InterPro" id="IPR002083">
    <property type="entry name" value="MATH/TRAF_dom"/>
</dbReference>
<sequence length="250" mass="27696">MVTFSSVFDTETASTSITEARTGSHLFKVIGYSLVKGIGAGNCITSDTFSAGGFIWSIGYYPDGKSAYLPDRNCLGFSVNLRSDALKARVNITLTMLSQTEGLPIKSYSTGTITISNCGYCYYSNFIKRHEFEASQYLKVPELDDDDKGNKDASIALAQHLMVAADRYGLERLKELCEMKIYQFIDENNVATTLTLAEQHTFSELKAVCMEFLKPPEVFAAVALTEGFEHMFQSCPTIREELRKSNVGGR</sequence>
<dbReference type="AlphaFoldDB" id="A0A9Q0C106"/>
<reference evidence="5" key="1">
    <citation type="journal article" date="2022" name="Cell">
        <title>Repeat-based holocentromeres influence genome architecture and karyotype evolution.</title>
        <authorList>
            <person name="Hofstatter P.G."/>
            <person name="Thangavel G."/>
            <person name="Lux T."/>
            <person name="Neumann P."/>
            <person name="Vondrak T."/>
            <person name="Novak P."/>
            <person name="Zhang M."/>
            <person name="Costa L."/>
            <person name="Castellani M."/>
            <person name="Scott A."/>
            <person name="Toegelov H."/>
            <person name="Fuchs J."/>
            <person name="Mata-Sucre Y."/>
            <person name="Dias Y."/>
            <person name="Vanzela A.L.L."/>
            <person name="Huettel B."/>
            <person name="Almeida C.C.S."/>
            <person name="Simkova H."/>
            <person name="Souza G."/>
            <person name="Pedrosa-Harand A."/>
            <person name="Macas J."/>
            <person name="Mayer K.F.X."/>
            <person name="Houben A."/>
            <person name="Marques A."/>
        </authorList>
    </citation>
    <scope>NUCLEOTIDE SEQUENCE</scope>
    <source>
        <strain evidence="5">RhyBre1mFocal</strain>
    </source>
</reference>
<dbReference type="Gene3D" id="1.25.40.420">
    <property type="match status" value="1"/>
</dbReference>
<keyword evidence="6" id="KW-1185">Reference proteome</keyword>